<protein>
    <submittedName>
        <fullName evidence="1">Uncharacterized protein</fullName>
    </submittedName>
</protein>
<evidence type="ECO:0000313" key="2">
    <source>
        <dbReference type="Proteomes" id="UP000545286"/>
    </source>
</evidence>
<gene>
    <name evidence="1" type="ORF">FHX72_001762</name>
</gene>
<accession>A0A7W4UNA2</accession>
<comment type="caution">
    <text evidence="1">The sequence shown here is derived from an EMBL/GenBank/DDBJ whole genome shotgun (WGS) entry which is preliminary data.</text>
</comment>
<keyword evidence="2" id="KW-1185">Reference proteome</keyword>
<reference evidence="1 2" key="1">
    <citation type="submission" date="2020-08" db="EMBL/GenBank/DDBJ databases">
        <title>Sequencing the genomes of 1000 actinobacteria strains.</title>
        <authorList>
            <person name="Klenk H.-P."/>
        </authorList>
    </citation>
    <scope>NUCLEOTIDE SEQUENCE [LARGE SCALE GENOMIC DNA]</scope>
    <source>
        <strain evidence="1 2">DSM 20419</strain>
    </source>
</reference>
<evidence type="ECO:0000313" key="1">
    <source>
        <dbReference type="EMBL" id="MBB2957625.1"/>
    </source>
</evidence>
<proteinExistence type="predicted"/>
<dbReference type="AlphaFoldDB" id="A0A7W4UNA2"/>
<sequence length="45" mass="4935">MELLAIGIGVVAVVAFAAETVRAVRKDGYAQRPTRFGYNTRQPQL</sequence>
<dbReference type="EMBL" id="JACHWJ010000002">
    <property type="protein sequence ID" value="MBB2957625.1"/>
    <property type="molecule type" value="Genomic_DNA"/>
</dbReference>
<organism evidence="1 2">
    <name type="scientific">Pseudoclavibacter helvolus</name>
    <dbReference type="NCBI Taxonomy" id="255205"/>
    <lineage>
        <taxon>Bacteria</taxon>
        <taxon>Bacillati</taxon>
        <taxon>Actinomycetota</taxon>
        <taxon>Actinomycetes</taxon>
        <taxon>Micrococcales</taxon>
        <taxon>Microbacteriaceae</taxon>
        <taxon>Pseudoclavibacter</taxon>
    </lineage>
</organism>
<name>A0A7W4UNA2_9MICO</name>
<dbReference type="RefSeq" id="WP_156475896.1">
    <property type="nucleotide sequence ID" value="NZ_CZJS01000192.1"/>
</dbReference>
<dbReference type="Proteomes" id="UP000545286">
    <property type="component" value="Unassembled WGS sequence"/>
</dbReference>